<evidence type="ECO:0000313" key="9">
    <source>
        <dbReference type="EMBL" id="SFU10434.1"/>
    </source>
</evidence>
<dbReference type="RefSeq" id="WP_072441595.1">
    <property type="nucleotide sequence ID" value="NZ_FONC01000003.1"/>
</dbReference>
<comment type="similarity">
    <text evidence="7">Belongs to the class I-like SAM-binding methyltransferase superfamily. C5-methyltransferase family.</text>
</comment>
<dbReference type="InterPro" id="IPR018117">
    <property type="entry name" value="C5_DNA_meth_AS"/>
</dbReference>
<evidence type="ECO:0000313" key="8">
    <source>
        <dbReference type="EMBL" id="SFR13240.1"/>
    </source>
</evidence>
<evidence type="ECO:0000256" key="7">
    <source>
        <dbReference type="PROSITE-ProRule" id="PRU01016"/>
    </source>
</evidence>
<dbReference type="EMBL" id="FOYJ01000005">
    <property type="protein sequence ID" value="SFR13240.1"/>
    <property type="molecule type" value="Genomic_DNA"/>
</dbReference>
<keyword evidence="2 7" id="KW-0489">Methyltransferase</keyword>
<dbReference type="PRINTS" id="PR00105">
    <property type="entry name" value="C5METTRFRASE"/>
</dbReference>
<keyword evidence="3 7" id="KW-0808">Transferase</keyword>
<dbReference type="GO" id="GO:0003677">
    <property type="term" value="F:DNA binding"/>
    <property type="evidence" value="ECO:0007669"/>
    <property type="project" value="TreeGrafter"/>
</dbReference>
<dbReference type="GO" id="GO:0003886">
    <property type="term" value="F:DNA (cytosine-5-)-methyltransferase activity"/>
    <property type="evidence" value="ECO:0007669"/>
    <property type="project" value="UniProtKB-EC"/>
</dbReference>
<dbReference type="PROSITE" id="PS00094">
    <property type="entry name" value="C5_MTASE_1"/>
    <property type="match status" value="1"/>
</dbReference>
<dbReference type="GO" id="GO:0032259">
    <property type="term" value="P:methylation"/>
    <property type="evidence" value="ECO:0007669"/>
    <property type="project" value="UniProtKB-KW"/>
</dbReference>
<evidence type="ECO:0000256" key="5">
    <source>
        <dbReference type="ARBA" id="ARBA00022747"/>
    </source>
</evidence>
<dbReference type="PANTHER" id="PTHR10629:SF52">
    <property type="entry name" value="DNA (CYTOSINE-5)-METHYLTRANSFERASE 1"/>
    <property type="match status" value="1"/>
</dbReference>
<dbReference type="PROSITE" id="PS51679">
    <property type="entry name" value="SAM_MT_C5"/>
    <property type="match status" value="1"/>
</dbReference>
<evidence type="ECO:0000256" key="4">
    <source>
        <dbReference type="ARBA" id="ARBA00022691"/>
    </source>
</evidence>
<dbReference type="PROSITE" id="PS00095">
    <property type="entry name" value="C5_MTASE_2"/>
    <property type="match status" value="1"/>
</dbReference>
<comment type="catalytic activity">
    <reaction evidence="6">
        <text>a 2'-deoxycytidine in DNA + S-adenosyl-L-methionine = a 5-methyl-2'-deoxycytidine in DNA + S-adenosyl-L-homocysteine + H(+)</text>
        <dbReference type="Rhea" id="RHEA:13681"/>
        <dbReference type="Rhea" id="RHEA-COMP:11369"/>
        <dbReference type="Rhea" id="RHEA-COMP:11370"/>
        <dbReference type="ChEBI" id="CHEBI:15378"/>
        <dbReference type="ChEBI" id="CHEBI:57856"/>
        <dbReference type="ChEBI" id="CHEBI:59789"/>
        <dbReference type="ChEBI" id="CHEBI:85452"/>
        <dbReference type="ChEBI" id="CHEBI:85454"/>
        <dbReference type="EC" id="2.1.1.37"/>
    </reaction>
</comment>
<name>A0AAX2ES44_9ENTR</name>
<keyword evidence="4 7" id="KW-0949">S-adenosyl-L-methionine</keyword>
<dbReference type="InterPro" id="IPR029063">
    <property type="entry name" value="SAM-dependent_MTases_sf"/>
</dbReference>
<evidence type="ECO:0000256" key="1">
    <source>
        <dbReference type="ARBA" id="ARBA00011975"/>
    </source>
</evidence>
<dbReference type="Gene3D" id="3.90.120.10">
    <property type="entry name" value="DNA Methylase, subunit A, domain 2"/>
    <property type="match status" value="1"/>
</dbReference>
<dbReference type="GO" id="GO:0009307">
    <property type="term" value="P:DNA restriction-modification system"/>
    <property type="evidence" value="ECO:0007669"/>
    <property type="project" value="UniProtKB-KW"/>
</dbReference>
<dbReference type="InterPro" id="IPR001525">
    <property type="entry name" value="C5_MeTfrase"/>
</dbReference>
<protein>
    <recommendedName>
        <fullName evidence="1">DNA (cytosine-5-)-methyltransferase</fullName>
        <ecNumber evidence="1">2.1.1.37</ecNumber>
    </recommendedName>
</protein>
<dbReference type="InterPro" id="IPR031303">
    <property type="entry name" value="C5_meth_CS"/>
</dbReference>
<proteinExistence type="inferred from homology"/>
<dbReference type="AlphaFoldDB" id="A0AAX2ES44"/>
<keyword evidence="10" id="KW-1185">Reference proteome</keyword>
<dbReference type="EC" id="2.1.1.37" evidence="1"/>
<dbReference type="EMBL" id="FPAV01000013">
    <property type="protein sequence ID" value="SFU10434.1"/>
    <property type="molecule type" value="Genomic_DNA"/>
</dbReference>
<gene>
    <name evidence="9" type="ORF">SAMN03159428_04181</name>
    <name evidence="8" type="ORF">SAMN03159514_02314</name>
</gene>
<organism evidence="8 11">
    <name type="scientific">Kosakonia radicincitans</name>
    <dbReference type="NCBI Taxonomy" id="283686"/>
    <lineage>
        <taxon>Bacteria</taxon>
        <taxon>Pseudomonadati</taxon>
        <taxon>Pseudomonadota</taxon>
        <taxon>Gammaproteobacteria</taxon>
        <taxon>Enterobacterales</taxon>
        <taxon>Enterobacteriaceae</taxon>
        <taxon>Kosakonia</taxon>
    </lineage>
</organism>
<evidence type="ECO:0000256" key="3">
    <source>
        <dbReference type="ARBA" id="ARBA00022679"/>
    </source>
</evidence>
<dbReference type="SUPFAM" id="SSF53335">
    <property type="entry name" value="S-adenosyl-L-methionine-dependent methyltransferases"/>
    <property type="match status" value="2"/>
</dbReference>
<dbReference type="PANTHER" id="PTHR10629">
    <property type="entry name" value="CYTOSINE-SPECIFIC METHYLTRANSFERASE"/>
    <property type="match status" value="1"/>
</dbReference>
<accession>A0AAX2ES44</accession>
<dbReference type="GO" id="GO:0044027">
    <property type="term" value="P:negative regulation of gene expression via chromosomal CpG island methylation"/>
    <property type="evidence" value="ECO:0007669"/>
    <property type="project" value="TreeGrafter"/>
</dbReference>
<dbReference type="InterPro" id="IPR050390">
    <property type="entry name" value="C5-Methyltransferase"/>
</dbReference>
<evidence type="ECO:0000313" key="11">
    <source>
        <dbReference type="Proteomes" id="UP000199173"/>
    </source>
</evidence>
<evidence type="ECO:0000313" key="10">
    <source>
        <dbReference type="Proteomes" id="UP000198760"/>
    </source>
</evidence>
<dbReference type="Proteomes" id="UP000199173">
    <property type="component" value="Unassembled WGS sequence"/>
</dbReference>
<dbReference type="Pfam" id="PF00145">
    <property type="entry name" value="DNA_methylase"/>
    <property type="match status" value="2"/>
</dbReference>
<dbReference type="Proteomes" id="UP000198760">
    <property type="component" value="Unassembled WGS sequence"/>
</dbReference>
<feature type="active site" evidence="7">
    <location>
        <position position="87"/>
    </location>
</feature>
<evidence type="ECO:0000256" key="6">
    <source>
        <dbReference type="ARBA" id="ARBA00047422"/>
    </source>
</evidence>
<dbReference type="Gene3D" id="3.40.50.150">
    <property type="entry name" value="Vaccinia Virus protein VP39"/>
    <property type="match status" value="2"/>
</dbReference>
<sequence length="545" mass="61497">MSEQVKSASKYNIVDLFAGAGGLSYGFLQTERFSIKAAFELNSSARQTYQRNHGDNVAMYSDVEQALADTMKEELGQVDVVIGGPPCQGFSSANRQKNHAISQNNSLVKKFVKAVLNLNPKAFIMENVSLLQSKTHRFYVDESDKDIIEKYHIETESAEILLLDKPFLFDGVIDIVSNKKLLEQYLWNEKDYFTFNVVFKVRNNESKLKTTLEKHKKKLLILAEKLIKKQDEVVSDPITSYNHFAGMVITQYFRESQINKSAIHLCNTIEPVVMIQRMLSKAMEIHNNNIEVTEYSINNGLTAIVTSMAVVDYIESILGAEDSGYNITKGVLSAAHFGAPQKRMRFVIMGVKKEIAQNISLPEGAFTEDHFRTVEDAIKDIENIQTAVTVNEGSIGIKLPMLQNSISELGQQLRDSDTLYNHVSTETTPHALERFKVIQQGCNFHDLPLNLKTTYSDSSRTQNTIYLRLKYNEPSGTVVNVRKSMWIHPIHNRALSIREAARLQTFPDSFVFCGVKDSQYQQIGNAVPPILAKALANHLCHFLDN</sequence>
<evidence type="ECO:0000256" key="2">
    <source>
        <dbReference type="ARBA" id="ARBA00022603"/>
    </source>
</evidence>
<reference evidence="10 11" key="1">
    <citation type="submission" date="2016-10" db="EMBL/GenBank/DDBJ databases">
        <authorList>
            <person name="Varghese N."/>
            <person name="Submissions S."/>
        </authorList>
    </citation>
    <scope>NUCLEOTIDE SEQUENCE [LARGE SCALE GENOMIC DNA]</scope>
    <source>
        <strain evidence="9 10">NFIX06</strain>
        <strain evidence="8 11">NFIX08</strain>
    </source>
</reference>
<comment type="caution">
    <text evidence="8">The sequence shown here is derived from an EMBL/GenBank/DDBJ whole genome shotgun (WGS) entry which is preliminary data.</text>
</comment>
<keyword evidence="5" id="KW-0680">Restriction system</keyword>